<evidence type="ECO:0000259" key="1">
    <source>
        <dbReference type="Pfam" id="PF13966"/>
    </source>
</evidence>
<sequence>MRANRKTWRVIWKQKLPSKVKIHLWRACLNVLPTRLSLCRRRILQDSACQVCRAAPESPTHALWSCPYAGSVWALIPGKIQKLPPTEADFFELFQGLTERLTRAEVEIWSVTVWAIWYAHNKFLHENVLMCPQTILEMGMRLLNDFQRVTAQQSSSGT</sequence>
<accession>A0A2N9GQJ1</accession>
<evidence type="ECO:0000313" key="2">
    <source>
        <dbReference type="EMBL" id="SPD01689.1"/>
    </source>
</evidence>
<dbReference type="EMBL" id="OIVN01002223">
    <property type="protein sequence ID" value="SPD01689.1"/>
    <property type="molecule type" value="Genomic_DNA"/>
</dbReference>
<organism evidence="2">
    <name type="scientific">Fagus sylvatica</name>
    <name type="common">Beechnut</name>
    <dbReference type="NCBI Taxonomy" id="28930"/>
    <lineage>
        <taxon>Eukaryota</taxon>
        <taxon>Viridiplantae</taxon>
        <taxon>Streptophyta</taxon>
        <taxon>Embryophyta</taxon>
        <taxon>Tracheophyta</taxon>
        <taxon>Spermatophyta</taxon>
        <taxon>Magnoliopsida</taxon>
        <taxon>eudicotyledons</taxon>
        <taxon>Gunneridae</taxon>
        <taxon>Pentapetalae</taxon>
        <taxon>rosids</taxon>
        <taxon>fabids</taxon>
        <taxon>Fagales</taxon>
        <taxon>Fagaceae</taxon>
        <taxon>Fagus</taxon>
    </lineage>
</organism>
<name>A0A2N9GQJ1_FAGSY</name>
<dbReference type="InterPro" id="IPR026960">
    <property type="entry name" value="RVT-Znf"/>
</dbReference>
<feature type="domain" description="Reverse transcriptase zinc-binding" evidence="1">
    <location>
        <begin position="4"/>
        <end position="73"/>
    </location>
</feature>
<gene>
    <name evidence="2" type="ORF">FSB_LOCUS29571</name>
</gene>
<dbReference type="AlphaFoldDB" id="A0A2N9GQJ1"/>
<dbReference type="Pfam" id="PF13966">
    <property type="entry name" value="zf-RVT"/>
    <property type="match status" value="1"/>
</dbReference>
<reference evidence="2" key="1">
    <citation type="submission" date="2018-02" db="EMBL/GenBank/DDBJ databases">
        <authorList>
            <person name="Cohen D.B."/>
            <person name="Kent A.D."/>
        </authorList>
    </citation>
    <scope>NUCLEOTIDE SEQUENCE</scope>
</reference>
<proteinExistence type="predicted"/>
<protein>
    <recommendedName>
        <fullName evidence="1">Reverse transcriptase zinc-binding domain-containing protein</fullName>
    </recommendedName>
</protein>